<dbReference type="Gene3D" id="1.10.10.10">
    <property type="entry name" value="Winged helix-like DNA-binding domain superfamily/Winged helix DNA-binding domain"/>
    <property type="match status" value="1"/>
</dbReference>
<evidence type="ECO:0000259" key="6">
    <source>
        <dbReference type="Pfam" id="PF04542"/>
    </source>
</evidence>
<dbReference type="Proteomes" id="UP001310692">
    <property type="component" value="Unassembled WGS sequence"/>
</dbReference>
<dbReference type="RefSeq" id="WP_330195054.1">
    <property type="nucleotide sequence ID" value="NZ_JAZDRO010000001.1"/>
</dbReference>
<evidence type="ECO:0000256" key="5">
    <source>
        <dbReference type="ARBA" id="ARBA00023163"/>
    </source>
</evidence>
<dbReference type="EMBL" id="JAZDRO010000001">
    <property type="protein sequence ID" value="MEE2565519.1"/>
    <property type="molecule type" value="Genomic_DNA"/>
</dbReference>
<keyword evidence="9" id="KW-1185">Reference proteome</keyword>
<feature type="domain" description="RNA polymerase sigma-70 region 2" evidence="6">
    <location>
        <begin position="33"/>
        <end position="93"/>
    </location>
</feature>
<dbReference type="PANTHER" id="PTHR43133">
    <property type="entry name" value="RNA POLYMERASE ECF-TYPE SIGMA FACTO"/>
    <property type="match status" value="1"/>
</dbReference>
<keyword evidence="2" id="KW-0805">Transcription regulation</keyword>
<evidence type="ECO:0000256" key="4">
    <source>
        <dbReference type="ARBA" id="ARBA00023125"/>
    </source>
</evidence>
<dbReference type="InterPro" id="IPR007627">
    <property type="entry name" value="RNA_pol_sigma70_r2"/>
</dbReference>
<dbReference type="NCBIfam" id="NF009191">
    <property type="entry name" value="PRK12539.1"/>
    <property type="match status" value="1"/>
</dbReference>
<protein>
    <submittedName>
        <fullName evidence="8">Sigma-70 family RNA polymerase sigma factor</fullName>
    </submittedName>
</protein>
<dbReference type="SUPFAM" id="SSF88659">
    <property type="entry name" value="Sigma3 and sigma4 domains of RNA polymerase sigma factors"/>
    <property type="match status" value="1"/>
</dbReference>
<dbReference type="Pfam" id="PF04542">
    <property type="entry name" value="Sigma70_r2"/>
    <property type="match status" value="1"/>
</dbReference>
<proteinExistence type="inferred from homology"/>
<comment type="caution">
    <text evidence="8">The sequence shown here is derived from an EMBL/GenBank/DDBJ whole genome shotgun (WGS) entry which is preliminary data.</text>
</comment>
<organism evidence="8 9">
    <name type="scientific">Hyphobacterium marinum</name>
    <dbReference type="NCBI Taxonomy" id="3116574"/>
    <lineage>
        <taxon>Bacteria</taxon>
        <taxon>Pseudomonadati</taxon>
        <taxon>Pseudomonadota</taxon>
        <taxon>Alphaproteobacteria</taxon>
        <taxon>Maricaulales</taxon>
        <taxon>Maricaulaceae</taxon>
        <taxon>Hyphobacterium</taxon>
    </lineage>
</organism>
<evidence type="ECO:0000313" key="8">
    <source>
        <dbReference type="EMBL" id="MEE2565519.1"/>
    </source>
</evidence>
<dbReference type="Pfam" id="PF08281">
    <property type="entry name" value="Sigma70_r4_2"/>
    <property type="match status" value="1"/>
</dbReference>
<dbReference type="InterPro" id="IPR039425">
    <property type="entry name" value="RNA_pol_sigma-70-like"/>
</dbReference>
<dbReference type="PANTHER" id="PTHR43133:SF58">
    <property type="entry name" value="ECF RNA POLYMERASE SIGMA FACTOR SIGD"/>
    <property type="match status" value="1"/>
</dbReference>
<evidence type="ECO:0000259" key="7">
    <source>
        <dbReference type="Pfam" id="PF08281"/>
    </source>
</evidence>
<evidence type="ECO:0000256" key="3">
    <source>
        <dbReference type="ARBA" id="ARBA00023082"/>
    </source>
</evidence>
<evidence type="ECO:0000256" key="2">
    <source>
        <dbReference type="ARBA" id="ARBA00023015"/>
    </source>
</evidence>
<keyword evidence="5" id="KW-0804">Transcription</keyword>
<sequence>MPDQETRFAVLMALGQQGDASAYRELLVALQGRLSAYFSRRLAADAASVDDLVQETLMAVHVKRATYDPGLAFSGWLYGIARYKLIDHYRRLKVRRTEPLDEARFAADLADDAEAAGARMDLEELLGRLPEKQARAIRLTRIDGLSTREAAAALGTSESSIKVSVHRGLKTASASLDDSGKTDP</sequence>
<gene>
    <name evidence="8" type="ORF">V0U35_02405</name>
</gene>
<dbReference type="InterPro" id="IPR036388">
    <property type="entry name" value="WH-like_DNA-bd_sf"/>
</dbReference>
<dbReference type="InterPro" id="IPR013325">
    <property type="entry name" value="RNA_pol_sigma_r2"/>
</dbReference>
<dbReference type="CDD" id="cd06171">
    <property type="entry name" value="Sigma70_r4"/>
    <property type="match status" value="1"/>
</dbReference>
<dbReference type="InterPro" id="IPR014284">
    <property type="entry name" value="RNA_pol_sigma-70_dom"/>
</dbReference>
<evidence type="ECO:0000256" key="1">
    <source>
        <dbReference type="ARBA" id="ARBA00010641"/>
    </source>
</evidence>
<keyword evidence="4" id="KW-0238">DNA-binding</keyword>
<dbReference type="Gene3D" id="1.10.1740.10">
    <property type="match status" value="1"/>
</dbReference>
<keyword evidence="3" id="KW-0731">Sigma factor</keyword>
<comment type="similarity">
    <text evidence="1">Belongs to the sigma-70 factor family. ECF subfamily.</text>
</comment>
<dbReference type="SUPFAM" id="SSF88946">
    <property type="entry name" value="Sigma2 domain of RNA polymerase sigma factors"/>
    <property type="match status" value="1"/>
</dbReference>
<evidence type="ECO:0000313" key="9">
    <source>
        <dbReference type="Proteomes" id="UP001310692"/>
    </source>
</evidence>
<name>A0ABU7LVC4_9PROT</name>
<reference evidence="8 9" key="1">
    <citation type="submission" date="2024-01" db="EMBL/GenBank/DDBJ databases">
        <title>Hyphobacterium bacterium isolated from marine sediment.</title>
        <authorList>
            <person name="Zhao S."/>
        </authorList>
    </citation>
    <scope>NUCLEOTIDE SEQUENCE [LARGE SCALE GENOMIC DNA]</scope>
    <source>
        <strain evidence="8 9">Y60-23</strain>
    </source>
</reference>
<accession>A0ABU7LVC4</accession>
<dbReference type="InterPro" id="IPR013324">
    <property type="entry name" value="RNA_pol_sigma_r3/r4-like"/>
</dbReference>
<dbReference type="InterPro" id="IPR013249">
    <property type="entry name" value="RNA_pol_sigma70_r4_t2"/>
</dbReference>
<dbReference type="NCBIfam" id="TIGR02937">
    <property type="entry name" value="sigma70-ECF"/>
    <property type="match status" value="1"/>
</dbReference>
<feature type="domain" description="RNA polymerase sigma factor 70 region 4 type 2" evidence="7">
    <location>
        <begin position="120"/>
        <end position="170"/>
    </location>
</feature>